<evidence type="ECO:0000313" key="2">
    <source>
        <dbReference type="EMBL" id="MCI43045.1"/>
    </source>
</evidence>
<dbReference type="EMBL" id="LXQA010312319">
    <property type="protein sequence ID" value="MCI43045.1"/>
    <property type="molecule type" value="Genomic_DNA"/>
</dbReference>
<organism evidence="2 3">
    <name type="scientific">Trifolium medium</name>
    <dbReference type="NCBI Taxonomy" id="97028"/>
    <lineage>
        <taxon>Eukaryota</taxon>
        <taxon>Viridiplantae</taxon>
        <taxon>Streptophyta</taxon>
        <taxon>Embryophyta</taxon>
        <taxon>Tracheophyta</taxon>
        <taxon>Spermatophyta</taxon>
        <taxon>Magnoliopsida</taxon>
        <taxon>eudicotyledons</taxon>
        <taxon>Gunneridae</taxon>
        <taxon>Pentapetalae</taxon>
        <taxon>rosids</taxon>
        <taxon>fabids</taxon>
        <taxon>Fabales</taxon>
        <taxon>Fabaceae</taxon>
        <taxon>Papilionoideae</taxon>
        <taxon>50 kb inversion clade</taxon>
        <taxon>NPAAA clade</taxon>
        <taxon>Hologalegina</taxon>
        <taxon>IRL clade</taxon>
        <taxon>Trifolieae</taxon>
        <taxon>Trifolium</taxon>
    </lineage>
</organism>
<accession>A0A392S573</accession>
<evidence type="ECO:0000313" key="3">
    <source>
        <dbReference type="Proteomes" id="UP000265520"/>
    </source>
</evidence>
<protein>
    <submittedName>
        <fullName evidence="2">Uncharacterized protein</fullName>
    </submittedName>
</protein>
<sequence>MEPGGSKFIISRDETFDKTRMGMKCKDLDERPETGVERIQFKVEPSTNEREQKDET</sequence>
<keyword evidence="3" id="KW-1185">Reference proteome</keyword>
<dbReference type="Proteomes" id="UP000265520">
    <property type="component" value="Unassembled WGS sequence"/>
</dbReference>
<proteinExistence type="predicted"/>
<evidence type="ECO:0000256" key="1">
    <source>
        <dbReference type="SAM" id="MobiDB-lite"/>
    </source>
</evidence>
<reference evidence="2 3" key="1">
    <citation type="journal article" date="2018" name="Front. Plant Sci.">
        <title>Red Clover (Trifolium pratense) and Zigzag Clover (T. medium) - A Picture of Genomic Similarities and Differences.</title>
        <authorList>
            <person name="Dluhosova J."/>
            <person name="Istvanek J."/>
            <person name="Nedelnik J."/>
            <person name="Repkova J."/>
        </authorList>
    </citation>
    <scope>NUCLEOTIDE SEQUENCE [LARGE SCALE GENOMIC DNA]</scope>
    <source>
        <strain evidence="3">cv. 10/8</strain>
        <tissue evidence="2">Leaf</tissue>
    </source>
</reference>
<feature type="region of interest" description="Disordered" evidence="1">
    <location>
        <begin position="24"/>
        <end position="56"/>
    </location>
</feature>
<comment type="caution">
    <text evidence="2">The sequence shown here is derived from an EMBL/GenBank/DDBJ whole genome shotgun (WGS) entry which is preliminary data.</text>
</comment>
<dbReference type="AlphaFoldDB" id="A0A392S573"/>
<name>A0A392S573_9FABA</name>